<protein>
    <recommendedName>
        <fullName evidence="4">BTB domain-containing protein</fullName>
    </recommendedName>
</protein>
<reference evidence="2 3" key="1">
    <citation type="journal article" date="2024" name="J Genomics">
        <title>Draft genome sequencing and assembly of Favolaschia claudopus CIRM-BRFM 2984 isolated from oak limbs.</title>
        <authorList>
            <person name="Navarro D."/>
            <person name="Drula E."/>
            <person name="Chaduli D."/>
            <person name="Cazenave R."/>
            <person name="Ahrendt S."/>
            <person name="Wang J."/>
            <person name="Lipzen A."/>
            <person name="Daum C."/>
            <person name="Barry K."/>
            <person name="Grigoriev I.V."/>
            <person name="Favel A."/>
            <person name="Rosso M.N."/>
            <person name="Martin F."/>
        </authorList>
    </citation>
    <scope>NUCLEOTIDE SEQUENCE [LARGE SCALE GENOMIC DNA]</scope>
    <source>
        <strain evidence="2 3">CIRM-BRFM 2984</strain>
    </source>
</reference>
<dbReference type="EMBL" id="JAWWNJ010000004">
    <property type="protein sequence ID" value="KAK7057655.1"/>
    <property type="molecule type" value="Genomic_DNA"/>
</dbReference>
<dbReference type="SUPFAM" id="SSF54695">
    <property type="entry name" value="POZ domain"/>
    <property type="match status" value="1"/>
</dbReference>
<evidence type="ECO:0000313" key="3">
    <source>
        <dbReference type="Proteomes" id="UP001362999"/>
    </source>
</evidence>
<dbReference type="InterPro" id="IPR011333">
    <property type="entry name" value="SKP1/BTB/POZ_sf"/>
</dbReference>
<keyword evidence="3" id="KW-1185">Reference proteome</keyword>
<name>A0AAW0E3Y8_9AGAR</name>
<proteinExistence type="predicted"/>
<feature type="region of interest" description="Disordered" evidence="1">
    <location>
        <begin position="267"/>
        <end position="332"/>
    </location>
</feature>
<dbReference type="Gene3D" id="3.30.710.10">
    <property type="entry name" value="Potassium Channel Kv1.1, Chain A"/>
    <property type="match status" value="1"/>
</dbReference>
<sequence>MSSDSQIFAFEMNVNDAAYYLETVIFKVESTLFKVPRYQFQLHSGKFATMLAPVKDQEPVGFSRESPIKLDGIKCVDFRRLLRVLYPFSAVPKTPLLTKEEWISVLRLANIWRFLEIRKLAVDQLSQHAESLECIDRILLARECDVSAWLRSGYTELARRRVGLSTEEAQKIGLEAAMQIYQLREGMVSSDKNPYETVQLGTAFQAEFRNADAIIAPAPLAIAAAASTPPLVEAPPPTLRNNQNPLTLDINGGFSFKADTSAFHNPSSDKPITFKTHNSDAPVASASSTNSPTQSGSASTVAGPMSSSSISSKSKTSGSRSATNGKRGQDAQ</sequence>
<evidence type="ECO:0000313" key="2">
    <source>
        <dbReference type="EMBL" id="KAK7057655.1"/>
    </source>
</evidence>
<evidence type="ECO:0008006" key="4">
    <source>
        <dbReference type="Google" id="ProtNLM"/>
    </source>
</evidence>
<feature type="compositionally biased region" description="Low complexity" evidence="1">
    <location>
        <begin position="306"/>
        <end position="321"/>
    </location>
</feature>
<evidence type="ECO:0000256" key="1">
    <source>
        <dbReference type="SAM" id="MobiDB-lite"/>
    </source>
</evidence>
<gene>
    <name evidence="2" type="ORF">R3P38DRAFT_2842303</name>
</gene>
<comment type="caution">
    <text evidence="2">The sequence shown here is derived from an EMBL/GenBank/DDBJ whole genome shotgun (WGS) entry which is preliminary data.</text>
</comment>
<accession>A0AAW0E3Y8</accession>
<feature type="compositionally biased region" description="Polar residues" evidence="1">
    <location>
        <begin position="285"/>
        <end position="300"/>
    </location>
</feature>
<organism evidence="2 3">
    <name type="scientific">Favolaschia claudopus</name>
    <dbReference type="NCBI Taxonomy" id="2862362"/>
    <lineage>
        <taxon>Eukaryota</taxon>
        <taxon>Fungi</taxon>
        <taxon>Dikarya</taxon>
        <taxon>Basidiomycota</taxon>
        <taxon>Agaricomycotina</taxon>
        <taxon>Agaricomycetes</taxon>
        <taxon>Agaricomycetidae</taxon>
        <taxon>Agaricales</taxon>
        <taxon>Marasmiineae</taxon>
        <taxon>Mycenaceae</taxon>
        <taxon>Favolaschia</taxon>
    </lineage>
</organism>
<dbReference type="AlphaFoldDB" id="A0AAW0E3Y8"/>
<dbReference type="Proteomes" id="UP001362999">
    <property type="component" value="Unassembled WGS sequence"/>
</dbReference>